<keyword evidence="2" id="KW-0274">FAD</keyword>
<dbReference type="Proteomes" id="UP001056384">
    <property type="component" value="Chromosome 7"/>
</dbReference>
<dbReference type="InterPro" id="IPR002938">
    <property type="entry name" value="FAD-bd"/>
</dbReference>
<evidence type="ECO:0000256" key="1">
    <source>
        <dbReference type="ARBA" id="ARBA00022630"/>
    </source>
</evidence>
<dbReference type="GO" id="GO:0016491">
    <property type="term" value="F:oxidoreductase activity"/>
    <property type="evidence" value="ECO:0007669"/>
    <property type="project" value="UniProtKB-KW"/>
</dbReference>
<dbReference type="Pfam" id="PF01494">
    <property type="entry name" value="FAD_binding_3"/>
    <property type="match status" value="1"/>
</dbReference>
<sequence>MATKKKNFEIAVIGGGISGLTLGIALHSRGIPVNIYEQAAHFAEIGAGVAFTGNAIQAMKHCNQGIYEAFDKVRTKNLWASKEKVWFDYHDGYHHKSNPDETHAFSITNHLGQAGVHRAHYLDELVKLFPSEQAHFGRRLEEMVKGDEGKWTLKFHDGSTATADAVIGCDGIKSSVRRMIYGKDDPRSYPTYTHKYAYRALADMDKAVEAVGEKKAQNACMHMGPGGHMLTFPVNHGKILNIVAFHTSDEDWPDYNKLTRSATREDALKDFEGYGHDVISLLNLCKANLDVWAIFHLGDNPLPHFAQGSVCLIGDAAHATSPHHGAGAGLCIEDSAVLADLLADKNVKTHKDIEAAFATFDEQRRDRGHFLVQTSAHIGNCYEWLADGIGEDFSKIEHEINTRNSKIADVDVPQMCLDAKAQLQIRIKSSL</sequence>
<keyword evidence="3" id="KW-0560">Oxidoreductase</keyword>
<dbReference type="InterPro" id="IPR036188">
    <property type="entry name" value="FAD/NAD-bd_sf"/>
</dbReference>
<dbReference type="GO" id="GO:0044550">
    <property type="term" value="P:secondary metabolite biosynthetic process"/>
    <property type="evidence" value="ECO:0007669"/>
    <property type="project" value="TreeGrafter"/>
</dbReference>
<dbReference type="PRINTS" id="PR00420">
    <property type="entry name" value="RNGMNOXGNASE"/>
</dbReference>
<dbReference type="FunFam" id="3.50.50.60:FF:000153">
    <property type="entry name" value="Salicylate hydroxylase, putative"/>
    <property type="match status" value="1"/>
</dbReference>
<dbReference type="AlphaFoldDB" id="A0A9Q9AUC6"/>
<organism evidence="5 6">
    <name type="scientific">Septoria linicola</name>
    <dbReference type="NCBI Taxonomy" id="215465"/>
    <lineage>
        <taxon>Eukaryota</taxon>
        <taxon>Fungi</taxon>
        <taxon>Dikarya</taxon>
        <taxon>Ascomycota</taxon>
        <taxon>Pezizomycotina</taxon>
        <taxon>Dothideomycetes</taxon>
        <taxon>Dothideomycetidae</taxon>
        <taxon>Mycosphaerellales</taxon>
        <taxon>Mycosphaerellaceae</taxon>
        <taxon>Septoria</taxon>
    </lineage>
</organism>
<dbReference type="EMBL" id="CP099424">
    <property type="protein sequence ID" value="USW55295.1"/>
    <property type="molecule type" value="Genomic_DNA"/>
</dbReference>
<evidence type="ECO:0000313" key="6">
    <source>
        <dbReference type="Proteomes" id="UP001056384"/>
    </source>
</evidence>
<evidence type="ECO:0000256" key="3">
    <source>
        <dbReference type="ARBA" id="ARBA00023002"/>
    </source>
</evidence>
<keyword evidence="1" id="KW-0285">Flavoprotein</keyword>
<dbReference type="PANTHER" id="PTHR46720">
    <property type="entry name" value="HYDROXYLASE, PUTATIVE (AFU_ORTHOLOGUE AFUA_3G01460)-RELATED"/>
    <property type="match status" value="1"/>
</dbReference>
<dbReference type="OrthoDB" id="417877at2759"/>
<reference evidence="5" key="1">
    <citation type="submission" date="2022-06" db="EMBL/GenBank/DDBJ databases">
        <title>Complete genome sequences of two strains of the flax pathogen Septoria linicola.</title>
        <authorList>
            <person name="Lapalu N."/>
            <person name="Simon A."/>
            <person name="Demenou B."/>
            <person name="Paumier D."/>
            <person name="Guillot M.-P."/>
            <person name="Gout L."/>
            <person name="Valade R."/>
        </authorList>
    </citation>
    <scope>NUCLEOTIDE SEQUENCE</scope>
    <source>
        <strain evidence="5">SE15195</strain>
    </source>
</reference>
<accession>A0A9Q9AUC6</accession>
<dbReference type="GO" id="GO:0071949">
    <property type="term" value="F:FAD binding"/>
    <property type="evidence" value="ECO:0007669"/>
    <property type="project" value="InterPro"/>
</dbReference>
<evidence type="ECO:0000256" key="2">
    <source>
        <dbReference type="ARBA" id="ARBA00022827"/>
    </source>
</evidence>
<name>A0A9Q9AUC6_9PEZI</name>
<dbReference type="SUPFAM" id="SSF51905">
    <property type="entry name" value="FAD/NAD(P)-binding domain"/>
    <property type="match status" value="1"/>
</dbReference>
<dbReference type="SUPFAM" id="SSF54373">
    <property type="entry name" value="FAD-linked reductases, C-terminal domain"/>
    <property type="match status" value="1"/>
</dbReference>
<protein>
    <submittedName>
        <fullName evidence="5">FAD-binding domain, FAD/NAD(P)-binding domain superfamily</fullName>
    </submittedName>
</protein>
<keyword evidence="6" id="KW-1185">Reference proteome</keyword>
<dbReference type="Gene3D" id="3.50.50.60">
    <property type="entry name" value="FAD/NAD(P)-binding domain"/>
    <property type="match status" value="1"/>
</dbReference>
<evidence type="ECO:0000259" key="4">
    <source>
        <dbReference type="Pfam" id="PF01494"/>
    </source>
</evidence>
<gene>
    <name evidence="5" type="ORF">Slin15195_G086140</name>
</gene>
<proteinExistence type="predicted"/>
<evidence type="ECO:0000313" key="5">
    <source>
        <dbReference type="EMBL" id="USW55295.1"/>
    </source>
</evidence>
<dbReference type="PANTHER" id="PTHR46720:SF3">
    <property type="entry name" value="FAD-BINDING DOMAIN-CONTAINING PROTEIN-RELATED"/>
    <property type="match status" value="1"/>
</dbReference>
<feature type="domain" description="FAD-binding" evidence="4">
    <location>
        <begin position="9"/>
        <end position="373"/>
    </location>
</feature>
<dbReference type="InterPro" id="IPR051104">
    <property type="entry name" value="FAD_monoxygenase"/>
</dbReference>